<evidence type="ECO:0000313" key="11">
    <source>
        <dbReference type="Proteomes" id="UP000027100"/>
    </source>
</evidence>
<keyword evidence="11" id="KW-1185">Reference proteome</keyword>
<dbReference type="InterPro" id="IPR036388">
    <property type="entry name" value="WH-like_DNA-bd_sf"/>
</dbReference>
<comment type="similarity">
    <text evidence="1 6">Belongs to the sigma-70 factor family. ECF subfamily.</text>
</comment>
<gene>
    <name evidence="10" type="ORF">HPO_14731</name>
</gene>
<dbReference type="STRING" id="1280954.HPO_14731"/>
<dbReference type="GO" id="GO:0003677">
    <property type="term" value="F:DNA binding"/>
    <property type="evidence" value="ECO:0007669"/>
    <property type="project" value="UniProtKB-KW"/>
</dbReference>
<dbReference type="SUPFAM" id="SSF88659">
    <property type="entry name" value="Sigma3 and sigma4 domains of RNA polymerase sigma factors"/>
    <property type="match status" value="1"/>
</dbReference>
<keyword evidence="2 6" id="KW-0805">Transcription regulation</keyword>
<dbReference type="InterPro" id="IPR013324">
    <property type="entry name" value="RNA_pol_sigma_r3/r4-like"/>
</dbReference>
<feature type="domain" description="RNA polymerase sigma-70 region 2" evidence="8">
    <location>
        <begin position="57"/>
        <end position="125"/>
    </location>
</feature>
<evidence type="ECO:0000256" key="5">
    <source>
        <dbReference type="ARBA" id="ARBA00023163"/>
    </source>
</evidence>
<dbReference type="InterPro" id="IPR007627">
    <property type="entry name" value="RNA_pol_sigma70_r2"/>
</dbReference>
<keyword evidence="3 6" id="KW-0731">Sigma factor</keyword>
<dbReference type="PANTHER" id="PTHR43133">
    <property type="entry name" value="RNA POLYMERASE ECF-TYPE SIGMA FACTO"/>
    <property type="match status" value="1"/>
</dbReference>
<dbReference type="EMBL" id="ARYM01000019">
    <property type="protein sequence ID" value="KCZ97444.1"/>
    <property type="molecule type" value="Genomic_DNA"/>
</dbReference>
<accession>A0A062VHB5</accession>
<feature type="domain" description="RNA polymerase sigma factor 70 region 4 type 2" evidence="9">
    <location>
        <begin position="155"/>
        <end position="206"/>
    </location>
</feature>
<keyword evidence="5 6" id="KW-0804">Transcription</keyword>
<dbReference type="Pfam" id="PF08281">
    <property type="entry name" value="Sigma70_r4_2"/>
    <property type="match status" value="1"/>
</dbReference>
<dbReference type="GO" id="GO:0016987">
    <property type="term" value="F:sigma factor activity"/>
    <property type="evidence" value="ECO:0007669"/>
    <property type="project" value="UniProtKB-KW"/>
</dbReference>
<dbReference type="AlphaFoldDB" id="A0A062VHB5"/>
<dbReference type="eggNOG" id="COG1595">
    <property type="taxonomic scope" value="Bacteria"/>
</dbReference>
<dbReference type="InterPro" id="IPR039425">
    <property type="entry name" value="RNA_pol_sigma-70-like"/>
</dbReference>
<organism evidence="10 11">
    <name type="scientific">Hyphomonas polymorpha PS728</name>
    <dbReference type="NCBI Taxonomy" id="1280954"/>
    <lineage>
        <taxon>Bacteria</taxon>
        <taxon>Pseudomonadati</taxon>
        <taxon>Pseudomonadota</taxon>
        <taxon>Alphaproteobacteria</taxon>
        <taxon>Hyphomonadales</taxon>
        <taxon>Hyphomonadaceae</taxon>
        <taxon>Hyphomonas</taxon>
    </lineage>
</organism>
<dbReference type="PANTHER" id="PTHR43133:SF62">
    <property type="entry name" value="RNA POLYMERASE SIGMA FACTOR SIGZ"/>
    <property type="match status" value="1"/>
</dbReference>
<dbReference type="GO" id="GO:0006352">
    <property type="term" value="P:DNA-templated transcription initiation"/>
    <property type="evidence" value="ECO:0007669"/>
    <property type="project" value="InterPro"/>
</dbReference>
<evidence type="ECO:0000313" key="10">
    <source>
        <dbReference type="EMBL" id="KCZ97444.1"/>
    </source>
</evidence>
<keyword evidence="4 6" id="KW-0238">DNA-binding</keyword>
<protein>
    <recommendedName>
        <fullName evidence="6">RNA polymerase sigma factor</fullName>
    </recommendedName>
</protein>
<evidence type="ECO:0000259" key="8">
    <source>
        <dbReference type="Pfam" id="PF04542"/>
    </source>
</evidence>
<dbReference type="PATRIC" id="fig|1280954.3.peg.2982"/>
<dbReference type="Gene3D" id="1.10.1740.10">
    <property type="match status" value="1"/>
</dbReference>
<sequence>MVALPFLKTDNARSYPRKARRVFDHTVRIADPVMRERHADQMAAIAERRCRNAFSELFSYYAPRVKAFMLRLGAGDAEAEELAQEVMIAVWQKAGMYDRQQASVSTWIFRIARNRRIDAQRRQRRPELNADDPVLQPPEIQTPDETVSREQLDAAVRQRLASLPQDQLILVQAAFYDGLSHSEIARAFNLPLGTVKSRIRLAFMRLKGELEGGI</sequence>
<dbReference type="InterPro" id="IPR013249">
    <property type="entry name" value="RNA_pol_sigma70_r4_t2"/>
</dbReference>
<dbReference type="Pfam" id="PF04542">
    <property type="entry name" value="Sigma70_r2"/>
    <property type="match status" value="1"/>
</dbReference>
<evidence type="ECO:0000256" key="3">
    <source>
        <dbReference type="ARBA" id="ARBA00023082"/>
    </source>
</evidence>
<dbReference type="NCBIfam" id="TIGR02937">
    <property type="entry name" value="sigma70-ECF"/>
    <property type="match status" value="1"/>
</dbReference>
<dbReference type="InterPro" id="IPR013325">
    <property type="entry name" value="RNA_pol_sigma_r2"/>
</dbReference>
<proteinExistence type="inferred from homology"/>
<evidence type="ECO:0000256" key="7">
    <source>
        <dbReference type="SAM" id="MobiDB-lite"/>
    </source>
</evidence>
<comment type="caution">
    <text evidence="10">The sequence shown here is derived from an EMBL/GenBank/DDBJ whole genome shotgun (WGS) entry which is preliminary data.</text>
</comment>
<feature type="region of interest" description="Disordered" evidence="7">
    <location>
        <begin position="120"/>
        <end position="147"/>
    </location>
</feature>
<dbReference type="Proteomes" id="UP000027100">
    <property type="component" value="Unassembled WGS sequence"/>
</dbReference>
<evidence type="ECO:0000256" key="1">
    <source>
        <dbReference type="ARBA" id="ARBA00010641"/>
    </source>
</evidence>
<reference evidence="10 11" key="1">
    <citation type="journal article" date="2014" name="Antonie Van Leeuwenhoek">
        <title>Hyphomonas beringensis sp. nov. and Hyphomonas chukchiensis sp. nov., isolated from surface seawater of the Bering Sea and Chukchi Sea.</title>
        <authorList>
            <person name="Li C."/>
            <person name="Lai Q."/>
            <person name="Li G."/>
            <person name="Dong C."/>
            <person name="Wang J."/>
            <person name="Liao Y."/>
            <person name="Shao Z."/>
        </authorList>
    </citation>
    <scope>NUCLEOTIDE SEQUENCE [LARGE SCALE GENOMIC DNA]</scope>
    <source>
        <strain evidence="10 11">PS728</strain>
    </source>
</reference>
<evidence type="ECO:0000256" key="4">
    <source>
        <dbReference type="ARBA" id="ARBA00023125"/>
    </source>
</evidence>
<dbReference type="InterPro" id="IPR000838">
    <property type="entry name" value="RNA_pol_sigma70_ECF_CS"/>
</dbReference>
<evidence type="ECO:0000256" key="2">
    <source>
        <dbReference type="ARBA" id="ARBA00023015"/>
    </source>
</evidence>
<evidence type="ECO:0000259" key="9">
    <source>
        <dbReference type="Pfam" id="PF08281"/>
    </source>
</evidence>
<dbReference type="InterPro" id="IPR014284">
    <property type="entry name" value="RNA_pol_sigma-70_dom"/>
</dbReference>
<dbReference type="RefSeq" id="WP_233349187.1">
    <property type="nucleotide sequence ID" value="NZ_ARYM01000019.1"/>
</dbReference>
<dbReference type="SUPFAM" id="SSF88946">
    <property type="entry name" value="Sigma2 domain of RNA polymerase sigma factors"/>
    <property type="match status" value="1"/>
</dbReference>
<dbReference type="Gene3D" id="1.10.10.10">
    <property type="entry name" value="Winged helix-like DNA-binding domain superfamily/Winged helix DNA-binding domain"/>
    <property type="match status" value="1"/>
</dbReference>
<evidence type="ECO:0000256" key="6">
    <source>
        <dbReference type="RuleBase" id="RU000716"/>
    </source>
</evidence>
<name>A0A062VHB5_9PROT</name>
<dbReference type="PROSITE" id="PS01063">
    <property type="entry name" value="SIGMA70_ECF"/>
    <property type="match status" value="1"/>
</dbReference>